<dbReference type="Pfam" id="PF14139">
    <property type="entry name" value="YpzG"/>
    <property type="match status" value="1"/>
</dbReference>
<dbReference type="EMBL" id="JXRP01000006">
    <property type="protein sequence ID" value="KIL51861.1"/>
    <property type="molecule type" value="Genomic_DNA"/>
</dbReference>
<proteinExistence type="predicted"/>
<dbReference type="Proteomes" id="UP000031938">
    <property type="component" value="Unassembled WGS sequence"/>
</dbReference>
<comment type="caution">
    <text evidence="1">The sequence shown here is derived from an EMBL/GenBank/DDBJ whole genome shotgun (WGS) entry which is preliminary data.</text>
</comment>
<dbReference type="STRING" id="889306.KP78_02310"/>
<dbReference type="InterPro" id="IPR025413">
    <property type="entry name" value="YpzG-like"/>
</dbReference>
<protein>
    <recommendedName>
        <fullName evidence="3">YpzG family protein</fullName>
    </recommendedName>
</protein>
<evidence type="ECO:0000313" key="1">
    <source>
        <dbReference type="EMBL" id="KIL51861.1"/>
    </source>
</evidence>
<gene>
    <name evidence="1" type="ORF">KP78_02310</name>
</gene>
<organism evidence="1 2">
    <name type="scientific">Jeotgalibacillus soli</name>
    <dbReference type="NCBI Taxonomy" id="889306"/>
    <lineage>
        <taxon>Bacteria</taxon>
        <taxon>Bacillati</taxon>
        <taxon>Bacillota</taxon>
        <taxon>Bacilli</taxon>
        <taxon>Bacillales</taxon>
        <taxon>Caryophanaceae</taxon>
        <taxon>Jeotgalibacillus</taxon>
    </lineage>
</organism>
<evidence type="ECO:0008006" key="3">
    <source>
        <dbReference type="Google" id="ProtNLM"/>
    </source>
</evidence>
<dbReference type="AlphaFoldDB" id="A0A0C2W5K3"/>
<reference evidence="1 2" key="1">
    <citation type="submission" date="2015-01" db="EMBL/GenBank/DDBJ databases">
        <title>Genome sequencing of Jeotgalibacillus soli.</title>
        <authorList>
            <person name="Goh K.M."/>
            <person name="Chan K.-G."/>
            <person name="Yaakop A.S."/>
            <person name="Ee R."/>
            <person name="Gan H.M."/>
            <person name="Chan C.S."/>
        </authorList>
    </citation>
    <scope>NUCLEOTIDE SEQUENCE [LARGE SCALE GENOMIC DNA]</scope>
    <source>
        <strain evidence="1 2">P9</strain>
    </source>
</reference>
<sequence>MSYKDRLDQHSQLFHHNWTRPKHAKSQVNGHTAISQPTIILKTNAKARQF</sequence>
<accession>A0A0C2W5K3</accession>
<dbReference type="PATRIC" id="fig|889306.3.peg.235"/>
<keyword evidence="2" id="KW-1185">Reference proteome</keyword>
<dbReference type="OrthoDB" id="2454841at2"/>
<evidence type="ECO:0000313" key="2">
    <source>
        <dbReference type="Proteomes" id="UP000031938"/>
    </source>
</evidence>
<dbReference type="RefSeq" id="WP_084219598.1">
    <property type="nucleotide sequence ID" value="NZ_JXRP01000006.1"/>
</dbReference>
<name>A0A0C2W5K3_9BACL</name>